<name>A0AAV7V3F0_PLEWA</name>
<feature type="region of interest" description="Disordered" evidence="1">
    <location>
        <begin position="234"/>
        <end position="254"/>
    </location>
</feature>
<dbReference type="Proteomes" id="UP001066276">
    <property type="component" value="Chromosome 2_2"/>
</dbReference>
<organism evidence="2 3">
    <name type="scientific">Pleurodeles waltl</name>
    <name type="common">Iberian ribbed newt</name>
    <dbReference type="NCBI Taxonomy" id="8319"/>
    <lineage>
        <taxon>Eukaryota</taxon>
        <taxon>Metazoa</taxon>
        <taxon>Chordata</taxon>
        <taxon>Craniata</taxon>
        <taxon>Vertebrata</taxon>
        <taxon>Euteleostomi</taxon>
        <taxon>Amphibia</taxon>
        <taxon>Batrachia</taxon>
        <taxon>Caudata</taxon>
        <taxon>Salamandroidea</taxon>
        <taxon>Salamandridae</taxon>
        <taxon>Pleurodelinae</taxon>
        <taxon>Pleurodeles</taxon>
    </lineage>
</organism>
<sequence>MCQFSGPYRLGSPLARSPALPASAASSSVAVVLGALLSLLYVPCVGSPYFRPPFVSRRRVSACCTIALWARSTMLLLEISGPMRGRPHPLSCGATSSVVSPQRCLRASRSPCRGQGGPGAPLGVVFTLADDRSLVCVGHGGGRTPPTQSIGAAGPGLLFGEPLLWRPPTAPACNRSGRCVSAIPAVLARPWFGELRCHVTAGERHCSISRFRRSSSRASAASRCSRPGLLRFTASNRDQPGKLSTPRYPGVPLS</sequence>
<dbReference type="AlphaFoldDB" id="A0AAV7V3F0"/>
<proteinExistence type="predicted"/>
<gene>
    <name evidence="2" type="ORF">NDU88_003780</name>
</gene>
<reference evidence="2" key="1">
    <citation type="journal article" date="2022" name="bioRxiv">
        <title>Sequencing and chromosome-scale assembly of the giantPleurodeles waltlgenome.</title>
        <authorList>
            <person name="Brown T."/>
            <person name="Elewa A."/>
            <person name="Iarovenko S."/>
            <person name="Subramanian E."/>
            <person name="Araus A.J."/>
            <person name="Petzold A."/>
            <person name="Susuki M."/>
            <person name="Suzuki K.-i.T."/>
            <person name="Hayashi T."/>
            <person name="Toyoda A."/>
            <person name="Oliveira C."/>
            <person name="Osipova E."/>
            <person name="Leigh N.D."/>
            <person name="Simon A."/>
            <person name="Yun M.H."/>
        </authorList>
    </citation>
    <scope>NUCLEOTIDE SEQUENCE</scope>
    <source>
        <strain evidence="2">20211129_DDA</strain>
        <tissue evidence="2">Liver</tissue>
    </source>
</reference>
<evidence type="ECO:0000313" key="2">
    <source>
        <dbReference type="EMBL" id="KAJ1194492.1"/>
    </source>
</evidence>
<evidence type="ECO:0000256" key="1">
    <source>
        <dbReference type="SAM" id="MobiDB-lite"/>
    </source>
</evidence>
<evidence type="ECO:0000313" key="3">
    <source>
        <dbReference type="Proteomes" id="UP001066276"/>
    </source>
</evidence>
<accession>A0AAV7V3F0</accession>
<dbReference type="EMBL" id="JANPWB010000004">
    <property type="protein sequence ID" value="KAJ1194492.1"/>
    <property type="molecule type" value="Genomic_DNA"/>
</dbReference>
<protein>
    <submittedName>
        <fullName evidence="2">Uncharacterized protein</fullName>
    </submittedName>
</protein>
<keyword evidence="3" id="KW-1185">Reference proteome</keyword>
<comment type="caution">
    <text evidence="2">The sequence shown here is derived from an EMBL/GenBank/DDBJ whole genome shotgun (WGS) entry which is preliminary data.</text>
</comment>